<comment type="subcellular location">
    <subcellularLocation>
        <location evidence="1">Cell membrane</location>
        <topology evidence="1">Multi-pass membrane protein</topology>
    </subcellularLocation>
</comment>
<evidence type="ECO:0000256" key="2">
    <source>
        <dbReference type="ARBA" id="ARBA00006162"/>
    </source>
</evidence>
<feature type="transmembrane region" description="Helical" evidence="7">
    <location>
        <begin position="208"/>
        <end position="227"/>
    </location>
</feature>
<feature type="transmembrane region" description="Helical" evidence="7">
    <location>
        <begin position="319"/>
        <end position="338"/>
    </location>
</feature>
<dbReference type="EMBL" id="BONX01000052">
    <property type="protein sequence ID" value="GIH00341.1"/>
    <property type="molecule type" value="Genomic_DNA"/>
</dbReference>
<feature type="transmembrane region" description="Helical" evidence="7">
    <location>
        <begin position="234"/>
        <end position="251"/>
    </location>
</feature>
<comment type="caution">
    <text evidence="9">The sequence shown here is derived from an EMBL/GenBank/DDBJ whole genome shotgun (WGS) entry which is preliminary data.</text>
</comment>
<dbReference type="InterPro" id="IPR024962">
    <property type="entry name" value="YukD-like"/>
</dbReference>
<sequence length="465" mass="47167">MSTSTTIGLTRIVLMTPRRRVDMALPDHLPLTYLQPALLRHGGDGLAEDGVPHGGWVVRRLDGSVLEPVKSLTALGVRDGEVLLLSPRDQHWPEPGYDDLADGVAEGAARQGRVWNANSTFRAGLAATAVVLGGALVLLLLAGPALVRTGQVALAVAAVLVGAGAAVARWRREPPLATLLGTYGMGYAAVGGALVPGPTDLGAALAPWPLLVGSAALLLAAALGLAGLDLHRPVWYAGLTIGLLGAIWALVATEVRPAAAAAGVAAGLVLLAPVLPRLASAQGGLPTPEVPRPGQDLSEVATLPPLAQLAALVRRADELLTGVLAGSAAILTLCVAVLVREADVSASILAALVVLICALRMRTFAAVRHRIPLGLTALVGAHLLLGAGWLTLAPATRGDLLIPVLAGLLAVAAGTYGVAAAAVRRPLPPTLGRVGDIIEIVCVVLAPLFACAVLGLFGLARGLFG</sequence>
<feature type="transmembrane region" description="Helical" evidence="7">
    <location>
        <begin position="123"/>
        <end position="146"/>
    </location>
</feature>
<evidence type="ECO:0000313" key="10">
    <source>
        <dbReference type="Proteomes" id="UP000621500"/>
    </source>
</evidence>
<organism evidence="9 10">
    <name type="scientific">Plantactinospora mayteni</name>
    <dbReference type="NCBI Taxonomy" id="566021"/>
    <lineage>
        <taxon>Bacteria</taxon>
        <taxon>Bacillati</taxon>
        <taxon>Actinomycetota</taxon>
        <taxon>Actinomycetes</taxon>
        <taxon>Micromonosporales</taxon>
        <taxon>Micromonosporaceae</taxon>
        <taxon>Plantactinospora</taxon>
    </lineage>
</organism>
<gene>
    <name evidence="9" type="ORF">Pma05_69130</name>
</gene>
<evidence type="ECO:0000256" key="5">
    <source>
        <dbReference type="ARBA" id="ARBA00022989"/>
    </source>
</evidence>
<feature type="transmembrane region" description="Helical" evidence="7">
    <location>
        <begin position="400"/>
        <end position="423"/>
    </location>
</feature>
<evidence type="ECO:0000313" key="9">
    <source>
        <dbReference type="EMBL" id="GIH00341.1"/>
    </source>
</evidence>
<evidence type="ECO:0000256" key="3">
    <source>
        <dbReference type="ARBA" id="ARBA00022475"/>
    </source>
</evidence>
<evidence type="ECO:0000256" key="1">
    <source>
        <dbReference type="ARBA" id="ARBA00004651"/>
    </source>
</evidence>
<dbReference type="PIRSF" id="PIRSF017804">
    <property type="entry name" value="Secretion_EccD1"/>
    <property type="match status" value="1"/>
</dbReference>
<dbReference type="Proteomes" id="UP000621500">
    <property type="component" value="Unassembled WGS sequence"/>
</dbReference>
<feature type="transmembrane region" description="Helical" evidence="7">
    <location>
        <begin position="435"/>
        <end position="460"/>
    </location>
</feature>
<feature type="transmembrane region" description="Helical" evidence="7">
    <location>
        <begin position="152"/>
        <end position="170"/>
    </location>
</feature>
<evidence type="ECO:0000256" key="4">
    <source>
        <dbReference type="ARBA" id="ARBA00022692"/>
    </source>
</evidence>
<keyword evidence="6 7" id="KW-0472">Membrane</keyword>
<evidence type="ECO:0000256" key="6">
    <source>
        <dbReference type="ARBA" id="ARBA00023136"/>
    </source>
</evidence>
<keyword evidence="3" id="KW-1003">Cell membrane</keyword>
<dbReference type="NCBIfam" id="TIGR03920">
    <property type="entry name" value="T7SS_EccD"/>
    <property type="match status" value="1"/>
</dbReference>
<keyword evidence="4 7" id="KW-0812">Transmembrane</keyword>
<reference evidence="9 10" key="1">
    <citation type="submission" date="2021-01" db="EMBL/GenBank/DDBJ databases">
        <title>Whole genome shotgun sequence of Plantactinospora mayteni NBRC 109088.</title>
        <authorList>
            <person name="Komaki H."/>
            <person name="Tamura T."/>
        </authorList>
    </citation>
    <scope>NUCLEOTIDE SEQUENCE [LARGE SCALE GENOMIC DNA]</scope>
    <source>
        <strain evidence="9 10">NBRC 109088</strain>
    </source>
</reference>
<keyword evidence="5 7" id="KW-1133">Transmembrane helix</keyword>
<feature type="transmembrane region" description="Helical" evidence="7">
    <location>
        <begin position="373"/>
        <end position="394"/>
    </location>
</feature>
<proteinExistence type="inferred from homology"/>
<dbReference type="Gene3D" id="3.10.20.90">
    <property type="entry name" value="Phosphatidylinositol 3-kinase Catalytic Subunit, Chain A, domain 1"/>
    <property type="match status" value="1"/>
</dbReference>
<feature type="transmembrane region" description="Helical" evidence="7">
    <location>
        <begin position="177"/>
        <end position="196"/>
    </location>
</feature>
<accession>A0ABQ4F096</accession>
<keyword evidence="10" id="KW-1185">Reference proteome</keyword>
<feature type="domain" description="EccD-like transmembrane" evidence="8">
    <location>
        <begin position="122"/>
        <end position="463"/>
    </location>
</feature>
<dbReference type="InterPro" id="IPR044049">
    <property type="entry name" value="EccD_transm"/>
</dbReference>
<name>A0ABQ4F096_9ACTN</name>
<evidence type="ECO:0000256" key="7">
    <source>
        <dbReference type="SAM" id="Phobius"/>
    </source>
</evidence>
<evidence type="ECO:0000259" key="8">
    <source>
        <dbReference type="Pfam" id="PF19053"/>
    </source>
</evidence>
<dbReference type="Pfam" id="PF08817">
    <property type="entry name" value="YukD"/>
    <property type="match status" value="1"/>
</dbReference>
<dbReference type="Pfam" id="PF19053">
    <property type="entry name" value="EccD"/>
    <property type="match status" value="1"/>
</dbReference>
<protein>
    <submittedName>
        <fullName evidence="9">Type VII secretion integral membrane protein EccD</fullName>
    </submittedName>
</protein>
<feature type="transmembrane region" description="Helical" evidence="7">
    <location>
        <begin position="344"/>
        <end position="361"/>
    </location>
</feature>
<comment type="similarity">
    <text evidence="2">Belongs to the EccD/Snm4 family.</text>
</comment>
<dbReference type="InterPro" id="IPR006707">
    <property type="entry name" value="T7SS_EccD"/>
</dbReference>